<name>A0A1I8BJ16_MELHA</name>
<proteinExistence type="predicted"/>
<evidence type="ECO:0000313" key="2">
    <source>
        <dbReference type="WBParaSite" id="MhA1_Contig2619.frz3.gene3"/>
    </source>
</evidence>
<sequence>MKDRTKRDINGNGGFDFLIKDLAIHRQLLPKMEEFYDQYINLIINEEKVYIFKFNEEFWNELFYLEKGIELNEFDEENIYKFLNKYIKVEGYSKTLGLEDWGIFIEKKNEWIEFVLKKYFTEGEQSFEYMLIQQISFNKEIKTINDIINYFDKYLSKLSEMFVGNDFLFGNEPSNADIYLFAVLIQFFEGPILNISELYYFFRLKNNQKGNYSNQNYSDKKGKGIIENGYSEIEENEKDEIIEIKEDKIIENKEILKIEYLDKRINILYNFVQKMKKKLGFKKESDWENLTKFPWELNYENDDLSNKKYIGPFQIETGELLGINKLLQYERLVDLWSLIIGKKRFEKNKRNNLWKKVIKIIKGKAKPSIGDFDELIQKILEKLISYIHSTFWDNLRIKYYGTLSLNCLASYLCNLGREKNLQEGEDCKEYFFEKLIKQGEIIFSELEVFLVNSFEGLKEKKKEIDKISIQQCFIAAKISNESIKEINEIKIKLNINKGIKEALKQLNNNEENNLK</sequence>
<dbReference type="WBParaSite" id="MhA1_Contig2619.frz3.gene3">
    <property type="protein sequence ID" value="MhA1_Contig2619.frz3.gene3"/>
    <property type="gene ID" value="MhA1_Contig2619.frz3.gene3"/>
</dbReference>
<keyword evidence="1" id="KW-1185">Reference proteome</keyword>
<dbReference type="AlphaFoldDB" id="A0A1I8BJ16"/>
<dbReference type="SUPFAM" id="SSF47616">
    <property type="entry name" value="GST C-terminal domain-like"/>
    <property type="match status" value="1"/>
</dbReference>
<dbReference type="Proteomes" id="UP000095281">
    <property type="component" value="Unplaced"/>
</dbReference>
<evidence type="ECO:0000313" key="1">
    <source>
        <dbReference type="Proteomes" id="UP000095281"/>
    </source>
</evidence>
<protein>
    <submittedName>
        <fullName evidence="2">GST C-terminal domain-containing protein</fullName>
    </submittedName>
</protein>
<accession>A0A1I8BJ16</accession>
<dbReference type="CDD" id="cd00299">
    <property type="entry name" value="GST_C_family"/>
    <property type="match status" value="1"/>
</dbReference>
<dbReference type="InterPro" id="IPR036282">
    <property type="entry name" value="Glutathione-S-Trfase_C_sf"/>
</dbReference>
<reference evidence="2" key="1">
    <citation type="submission" date="2016-11" db="UniProtKB">
        <authorList>
            <consortium name="WormBaseParasite"/>
        </authorList>
    </citation>
    <scope>IDENTIFICATION</scope>
</reference>
<organism evidence="1 2">
    <name type="scientific">Meloidogyne hapla</name>
    <name type="common">Root-knot nematode worm</name>
    <dbReference type="NCBI Taxonomy" id="6305"/>
    <lineage>
        <taxon>Eukaryota</taxon>
        <taxon>Metazoa</taxon>
        <taxon>Ecdysozoa</taxon>
        <taxon>Nematoda</taxon>
        <taxon>Chromadorea</taxon>
        <taxon>Rhabditida</taxon>
        <taxon>Tylenchina</taxon>
        <taxon>Tylenchomorpha</taxon>
        <taxon>Tylenchoidea</taxon>
        <taxon>Meloidogynidae</taxon>
        <taxon>Meloidogyninae</taxon>
        <taxon>Meloidogyne</taxon>
    </lineage>
</organism>